<feature type="binding site" evidence="21">
    <location>
        <begin position="37"/>
        <end position="41"/>
    </location>
    <ligand>
        <name>substrate</name>
    </ligand>
</feature>
<evidence type="ECO:0000256" key="14">
    <source>
        <dbReference type="ARBA" id="ARBA00022842"/>
    </source>
</evidence>
<dbReference type="GO" id="GO:0005524">
    <property type="term" value="F:ATP binding"/>
    <property type="evidence" value="ECO:0007669"/>
    <property type="project" value="UniProtKB-KW"/>
</dbReference>
<evidence type="ECO:0000256" key="19">
    <source>
        <dbReference type="ARBA" id="ARBA00023264"/>
    </source>
</evidence>
<reference evidence="25 26" key="1">
    <citation type="submission" date="2019-04" db="EMBL/GenBank/DDBJ databases">
        <title>Genome sequence of strain shin9-1.</title>
        <authorList>
            <person name="Gao J."/>
            <person name="Sun J."/>
        </authorList>
    </citation>
    <scope>NUCLEOTIDE SEQUENCE [LARGE SCALE GENOMIC DNA]</scope>
    <source>
        <strain evidence="26">shin9-1</strain>
    </source>
</reference>
<feature type="binding site" evidence="23">
    <location>
        <position position="83"/>
    </location>
    <ligand>
        <name>a divalent metal cation</name>
        <dbReference type="ChEBI" id="CHEBI:60240"/>
    </ligand>
</feature>
<dbReference type="InterPro" id="IPR000829">
    <property type="entry name" value="DAGK"/>
</dbReference>
<dbReference type="PANTHER" id="PTHR34299">
    <property type="entry name" value="DIACYLGLYCEROL KINASE"/>
    <property type="match status" value="1"/>
</dbReference>
<dbReference type="Gene3D" id="1.10.287.3610">
    <property type="match status" value="1"/>
</dbReference>
<keyword evidence="14 23" id="KW-0460">Magnesium</keyword>
<dbReference type="PANTHER" id="PTHR34299:SF1">
    <property type="entry name" value="DIACYLGLYCEROL KINASE"/>
    <property type="match status" value="1"/>
</dbReference>
<evidence type="ECO:0000256" key="4">
    <source>
        <dbReference type="ARBA" id="ARBA00017575"/>
    </source>
</evidence>
<organism evidence="25 26">
    <name type="scientific">Peteryoungia ipomoeae</name>
    <dbReference type="NCBI Taxonomy" id="1210932"/>
    <lineage>
        <taxon>Bacteria</taxon>
        <taxon>Pseudomonadati</taxon>
        <taxon>Pseudomonadota</taxon>
        <taxon>Alphaproteobacteria</taxon>
        <taxon>Hyphomicrobiales</taxon>
        <taxon>Rhizobiaceae</taxon>
        <taxon>Peteryoungia</taxon>
    </lineage>
</organism>
<evidence type="ECO:0000256" key="7">
    <source>
        <dbReference type="ARBA" id="ARBA00022519"/>
    </source>
</evidence>
<feature type="transmembrane region" description="Helical" evidence="24">
    <location>
        <begin position="60"/>
        <end position="82"/>
    </location>
</feature>
<keyword evidence="15 24" id="KW-1133">Transmembrane helix</keyword>
<feature type="binding site" evidence="22">
    <location>
        <position position="24"/>
    </location>
    <ligand>
        <name>ATP</name>
        <dbReference type="ChEBI" id="CHEBI:30616"/>
    </ligand>
</feature>
<dbReference type="GO" id="GO:0004143">
    <property type="term" value="F:ATP-dependent diacylglycerol kinase activity"/>
    <property type="evidence" value="ECO:0007669"/>
    <property type="project" value="UniProtKB-EC"/>
</dbReference>
<evidence type="ECO:0000313" key="25">
    <source>
        <dbReference type="EMBL" id="THV20926.1"/>
    </source>
</evidence>
<evidence type="ECO:0000256" key="11">
    <source>
        <dbReference type="ARBA" id="ARBA00022741"/>
    </source>
</evidence>
<keyword evidence="13 22" id="KW-0067">ATP-binding</keyword>
<accession>A0A4V4HM61</accession>
<dbReference type="Pfam" id="PF01219">
    <property type="entry name" value="DAGK_prokar"/>
    <property type="match status" value="1"/>
</dbReference>
<comment type="catalytic activity">
    <reaction evidence="24">
        <text>a 1,2-diacyl-sn-glycerol + ATP = a 1,2-diacyl-sn-glycero-3-phosphate + ADP + H(+)</text>
        <dbReference type="Rhea" id="RHEA:10272"/>
        <dbReference type="ChEBI" id="CHEBI:15378"/>
        <dbReference type="ChEBI" id="CHEBI:17815"/>
        <dbReference type="ChEBI" id="CHEBI:30616"/>
        <dbReference type="ChEBI" id="CHEBI:58608"/>
        <dbReference type="ChEBI" id="CHEBI:456216"/>
        <dbReference type="EC" id="2.7.1.107"/>
    </reaction>
</comment>
<evidence type="ECO:0000313" key="26">
    <source>
        <dbReference type="Proteomes" id="UP000308828"/>
    </source>
</evidence>
<sequence>MTHDIKYAPLKHTGLAHLWSAAGYSAGGLARLAKEAAFRQEILAGAGLALAYGVMDVATAIRLSAAVLFLLLVAMEAVNTAIEEIIDRISPELSETGKHAKDLGSLAVFCLISANSILLLYALSIEFTT</sequence>
<feature type="binding site" evidence="22">
    <location>
        <position position="83"/>
    </location>
    <ligand>
        <name>ATP</name>
        <dbReference type="ChEBI" id="CHEBI:30616"/>
    </ligand>
</feature>
<dbReference type="AlphaFoldDB" id="A0A4V4HM61"/>
<keyword evidence="7 24" id="KW-0997">Cell inner membrane</keyword>
<keyword evidence="6" id="KW-0444">Lipid biosynthesis</keyword>
<dbReference type="OrthoDB" id="9796011at2"/>
<dbReference type="GO" id="GO:0046872">
    <property type="term" value="F:metal ion binding"/>
    <property type="evidence" value="ECO:0007669"/>
    <property type="project" value="UniProtKB-KW"/>
</dbReference>
<dbReference type="EMBL" id="STGV01000006">
    <property type="protein sequence ID" value="THV20926.1"/>
    <property type="molecule type" value="Genomic_DNA"/>
</dbReference>
<feature type="binding site" evidence="23">
    <location>
        <position position="35"/>
    </location>
    <ligand>
        <name>a divalent metal cation</name>
        <dbReference type="ChEBI" id="CHEBI:60240"/>
    </ligand>
</feature>
<feature type="binding site" evidence="22">
    <location>
        <begin position="101"/>
        <end position="102"/>
    </location>
    <ligand>
        <name>ATP</name>
        <dbReference type="ChEBI" id="CHEBI:30616"/>
    </ligand>
</feature>
<evidence type="ECO:0000256" key="10">
    <source>
        <dbReference type="ARBA" id="ARBA00022723"/>
    </source>
</evidence>
<comment type="caution">
    <text evidence="25">The sequence shown here is derived from an EMBL/GenBank/DDBJ whole genome shotgun (WGS) entry which is preliminary data.</text>
</comment>
<dbReference type="InterPro" id="IPR036945">
    <property type="entry name" value="DAGK_sf"/>
</dbReference>
<comment type="cofactor">
    <cofactor evidence="23">
        <name>Mg(2+)</name>
        <dbReference type="ChEBI" id="CHEBI:18420"/>
    </cofactor>
    <text evidence="23">Mn(2+), Zn(2+), Cd(2+) and Co(2+) support activity to lesser extents.</text>
</comment>
<evidence type="ECO:0000256" key="8">
    <source>
        <dbReference type="ARBA" id="ARBA00022679"/>
    </source>
</evidence>
<keyword evidence="17 24" id="KW-0472">Membrane</keyword>
<keyword evidence="8 24" id="KW-0808">Transferase</keyword>
<feature type="binding site" evidence="21">
    <location>
        <position position="76"/>
    </location>
    <ligand>
        <name>substrate</name>
    </ligand>
</feature>
<evidence type="ECO:0000256" key="15">
    <source>
        <dbReference type="ARBA" id="ARBA00022989"/>
    </source>
</evidence>
<protein>
    <recommendedName>
        <fullName evidence="4 24">Diacylglycerol kinase</fullName>
        <ecNumber evidence="3 24">2.7.1.107</ecNumber>
    </recommendedName>
</protein>
<evidence type="ECO:0000256" key="2">
    <source>
        <dbReference type="ARBA" id="ARBA00005967"/>
    </source>
</evidence>
<keyword evidence="10 23" id="KW-0479">Metal-binding</keyword>
<comment type="subcellular location">
    <subcellularLocation>
        <location evidence="1 24">Cell inner membrane</location>
        <topology evidence="1 24">Multi-pass membrane protein</topology>
    </subcellularLocation>
</comment>
<keyword evidence="26" id="KW-1185">Reference proteome</keyword>
<dbReference type="CDD" id="cd14264">
    <property type="entry name" value="DAGK_IM"/>
    <property type="match status" value="1"/>
</dbReference>
<gene>
    <name evidence="25" type="ORF">FAA97_17170</name>
</gene>
<feature type="active site" description="Proton acceptor" evidence="20">
    <location>
        <position position="76"/>
    </location>
</feature>
<dbReference type="RefSeq" id="WP_136599786.1">
    <property type="nucleotide sequence ID" value="NZ_STGV01000006.1"/>
</dbReference>
<evidence type="ECO:0000256" key="3">
    <source>
        <dbReference type="ARBA" id="ARBA00012133"/>
    </source>
</evidence>
<dbReference type="EC" id="2.7.1.107" evidence="3 24"/>
<feature type="transmembrane region" description="Helical" evidence="24">
    <location>
        <begin position="103"/>
        <end position="123"/>
    </location>
</feature>
<evidence type="ECO:0000256" key="22">
    <source>
        <dbReference type="PIRSR" id="PIRSR600829-3"/>
    </source>
</evidence>
<proteinExistence type="inferred from homology"/>
<dbReference type="GO" id="GO:0005886">
    <property type="term" value="C:plasma membrane"/>
    <property type="evidence" value="ECO:0007669"/>
    <property type="project" value="UniProtKB-SubCell"/>
</dbReference>
<evidence type="ECO:0000256" key="23">
    <source>
        <dbReference type="PIRSR" id="PIRSR600829-4"/>
    </source>
</evidence>
<keyword evidence="18" id="KW-0594">Phospholipid biosynthesis</keyword>
<evidence type="ECO:0000256" key="21">
    <source>
        <dbReference type="PIRSR" id="PIRSR600829-2"/>
    </source>
</evidence>
<keyword evidence="12 24" id="KW-0418">Kinase</keyword>
<comment type="similarity">
    <text evidence="2 24">Belongs to the bacterial diacylglycerol kinase family.</text>
</comment>
<evidence type="ECO:0000256" key="20">
    <source>
        <dbReference type="PIRSR" id="PIRSR600829-1"/>
    </source>
</evidence>
<evidence type="ECO:0000256" key="12">
    <source>
        <dbReference type="ARBA" id="ARBA00022777"/>
    </source>
</evidence>
<evidence type="ECO:0000256" key="9">
    <source>
        <dbReference type="ARBA" id="ARBA00022692"/>
    </source>
</evidence>
<evidence type="ECO:0000256" key="16">
    <source>
        <dbReference type="ARBA" id="ARBA00023098"/>
    </source>
</evidence>
<dbReference type="GO" id="GO:0006654">
    <property type="term" value="P:phosphatidic acid biosynthetic process"/>
    <property type="evidence" value="ECO:0007669"/>
    <property type="project" value="InterPro"/>
</dbReference>
<dbReference type="InterPro" id="IPR033718">
    <property type="entry name" value="DAGK_prok"/>
</dbReference>
<evidence type="ECO:0000256" key="6">
    <source>
        <dbReference type="ARBA" id="ARBA00022516"/>
    </source>
</evidence>
<feature type="binding site" evidence="21">
    <location>
        <position position="105"/>
    </location>
    <ligand>
        <name>substrate</name>
    </ligand>
</feature>
<keyword evidence="9 24" id="KW-0812">Transmembrane</keyword>
<keyword evidence="19 24" id="KW-1208">Phospholipid metabolism</keyword>
<comment type="function">
    <text evidence="24">Catalyzes the ATP-dependent phosphorylation of sn-l,2-diacylglycerol (DAG) to phosphatidic acid. Involved in the recycling of diacylglycerol produced as a by-product during membrane-derived oligosaccharide (MDO) biosynthesis.</text>
</comment>
<evidence type="ECO:0000256" key="18">
    <source>
        <dbReference type="ARBA" id="ARBA00023209"/>
    </source>
</evidence>
<evidence type="ECO:0000256" key="1">
    <source>
        <dbReference type="ARBA" id="ARBA00004429"/>
    </source>
</evidence>
<evidence type="ECO:0000256" key="17">
    <source>
        <dbReference type="ARBA" id="ARBA00023136"/>
    </source>
</evidence>
<keyword evidence="5" id="KW-1003">Cell membrane</keyword>
<keyword evidence="16 24" id="KW-0443">Lipid metabolism</keyword>
<evidence type="ECO:0000256" key="13">
    <source>
        <dbReference type="ARBA" id="ARBA00022840"/>
    </source>
</evidence>
<name>A0A4V4HM61_9HYPH</name>
<evidence type="ECO:0000256" key="5">
    <source>
        <dbReference type="ARBA" id="ARBA00022475"/>
    </source>
</evidence>
<evidence type="ECO:0000256" key="24">
    <source>
        <dbReference type="RuleBase" id="RU363065"/>
    </source>
</evidence>
<keyword evidence="11 22" id="KW-0547">Nucleotide-binding</keyword>
<feature type="binding site" evidence="22">
    <location>
        <position position="35"/>
    </location>
    <ligand>
        <name>ATP</name>
        <dbReference type="ChEBI" id="CHEBI:30616"/>
    </ligand>
</feature>
<comment type="caution">
    <text evidence="24">Lacks conserved residue(s) required for the propagation of feature annotation.</text>
</comment>
<feature type="binding site" evidence="21">
    <location>
        <position position="62"/>
    </location>
    <ligand>
        <name>substrate</name>
    </ligand>
</feature>
<dbReference type="Proteomes" id="UP000308828">
    <property type="component" value="Unassembled WGS sequence"/>
</dbReference>